<accession>A0A7G8Z083</accession>
<name>A0A7G8Z083_9ACTN</name>
<organism evidence="2">
    <name type="scientific">Streptomyces sampsonii</name>
    <dbReference type="NCBI Taxonomy" id="42239"/>
    <lineage>
        <taxon>Bacteria</taxon>
        <taxon>Bacillati</taxon>
        <taxon>Actinomycetota</taxon>
        <taxon>Actinomycetes</taxon>
        <taxon>Kitasatosporales</taxon>
        <taxon>Streptomycetaceae</taxon>
        <taxon>Streptomyces</taxon>
        <taxon>Streptomyces albidoflavus group</taxon>
    </lineage>
</organism>
<gene>
    <name evidence="2" type="primary">juiF</name>
</gene>
<dbReference type="EMBL" id="MT799798">
    <property type="protein sequence ID" value="QNL10618.1"/>
    <property type="molecule type" value="Genomic_DNA"/>
</dbReference>
<feature type="domain" description="AB hydrolase-1" evidence="1">
    <location>
        <begin position="40"/>
        <end position="262"/>
    </location>
</feature>
<dbReference type="InterPro" id="IPR029058">
    <property type="entry name" value="AB_hydrolase_fold"/>
</dbReference>
<dbReference type="SUPFAM" id="SSF53474">
    <property type="entry name" value="alpha/beta-Hydrolases"/>
    <property type="match status" value="1"/>
</dbReference>
<dbReference type="Gene3D" id="3.40.50.1820">
    <property type="entry name" value="alpha/beta hydrolase"/>
    <property type="match status" value="1"/>
</dbReference>
<dbReference type="GO" id="GO:0003824">
    <property type="term" value="F:catalytic activity"/>
    <property type="evidence" value="ECO:0007669"/>
    <property type="project" value="UniProtKB-ARBA"/>
</dbReference>
<dbReference type="InterPro" id="IPR000073">
    <property type="entry name" value="AB_hydrolase_1"/>
</dbReference>
<sequence>MTVAQPAVAGGVRGISLDADGITLSALLALPPQAPCRAVIVALHGAGMSSAYFHGSAHPDTSFLGLATSLGFGVVAVDRPGYGRSARQLPEGQGVADQATTLGAALRFLAARYDTGSGLFLLAHSFGGKAALRIAADRAVPELLGLDVSGCGAEYAVPLGDREPHGRQSRRLNWGPLRLYPPGTFRASGGVVAPVPSLELADAARWPGDFAGFAGRVRVPVRFTFAEHEFWWQHDARAVARLRSRLSGAPRVVTDHQPDAGHNISLGWSARAYHLRVLGFVEECLRWRESRQRATPEEQEGT</sequence>
<dbReference type="Pfam" id="PF12697">
    <property type="entry name" value="Abhydrolase_6"/>
    <property type="match status" value="1"/>
</dbReference>
<evidence type="ECO:0000313" key="2">
    <source>
        <dbReference type="EMBL" id="QNL10618.1"/>
    </source>
</evidence>
<dbReference type="AlphaFoldDB" id="A0A7G8Z083"/>
<protein>
    <submittedName>
        <fullName evidence="2">Thioesterase</fullName>
    </submittedName>
</protein>
<reference evidence="2" key="1">
    <citation type="journal article" date="2020" name="Org. Lett.">
        <title>Elucidation of the Tailoring Steps in Julichrome Biosynthesis by Marine Gastropod Mollusk-Associated Streptomyces sampsonii SCSIO 054.</title>
        <authorList>
            <person name="Ji X."/>
            <person name="Dong Y."/>
            <person name="Ling C."/>
            <person name="Zhou Z."/>
            <person name="Li Q."/>
            <person name="Ju J."/>
        </authorList>
    </citation>
    <scope>NUCLEOTIDE SEQUENCE</scope>
    <source>
        <strain evidence="2">SCSIO 054</strain>
    </source>
</reference>
<evidence type="ECO:0000259" key="1">
    <source>
        <dbReference type="Pfam" id="PF12697"/>
    </source>
</evidence>
<proteinExistence type="predicted"/>